<keyword evidence="6" id="KW-1185">Reference proteome</keyword>
<dbReference type="SUPFAM" id="SSF53448">
    <property type="entry name" value="Nucleotide-diphospho-sugar transferases"/>
    <property type="match status" value="1"/>
</dbReference>
<dbReference type="GeneID" id="78078440"/>
<evidence type="ECO:0000313" key="2">
    <source>
        <dbReference type="EMBL" id="OAM98225.1"/>
    </source>
</evidence>
<evidence type="ECO:0000313" key="5">
    <source>
        <dbReference type="Proteomes" id="UP000501443"/>
    </source>
</evidence>
<dbReference type="InterPro" id="IPR029044">
    <property type="entry name" value="Nucleotide-diphossugar_trans"/>
</dbReference>
<dbReference type="Gene3D" id="3.90.550.10">
    <property type="entry name" value="Spore Coat Polysaccharide Biosynthesis Protein SpsA, Chain A"/>
    <property type="match status" value="1"/>
</dbReference>
<evidence type="ECO:0000313" key="4">
    <source>
        <dbReference type="Proteomes" id="UP000094761"/>
    </source>
</evidence>
<reference evidence="1" key="3">
    <citation type="submission" date="2022-11" db="EMBL/GenBank/DDBJ databases">
        <title>Role of the vibriolysin VemA secreted by the emergent pathogen Vibrio europaeus in the colonization of Manila clam mucus.</title>
        <authorList>
            <person name="Martinez C."/>
            <person name="Rodriguez S."/>
            <person name="Vences A."/>
            <person name="Barja J.L."/>
            <person name="Toranzo A.E."/>
            <person name="Dubert J."/>
        </authorList>
    </citation>
    <scope>NUCLEOTIDE SEQUENCE</scope>
    <source>
        <strain evidence="1">3454</strain>
    </source>
</reference>
<dbReference type="AlphaFoldDB" id="A0A178J8U9"/>
<reference evidence="2 4" key="1">
    <citation type="submission" date="2016-03" db="EMBL/GenBank/DDBJ databases">
        <title>Draft genome sequence of the Vibrio tubiashii subs. europaeus.</title>
        <authorList>
            <person name="Spinard E."/>
            <person name="Dubert J."/>
            <person name="Nelson D.R."/>
            <person name="Barja J.L."/>
        </authorList>
    </citation>
    <scope>NUCLEOTIDE SEQUENCE [LARGE SCALE GENOMIC DNA]</scope>
    <source>
        <strain evidence="4">PP-638</strain>
        <strain evidence="2">PP2-638</strain>
    </source>
</reference>
<dbReference type="Proteomes" id="UP000094761">
    <property type="component" value="Unassembled WGS sequence"/>
</dbReference>
<dbReference type="OrthoDB" id="9801954at2"/>
<accession>A0A178J8U9</accession>
<dbReference type="EMBL" id="CP053543">
    <property type="protein sequence ID" value="QJY39210.1"/>
    <property type="molecule type" value="Genomic_DNA"/>
</dbReference>
<dbReference type="CDD" id="cd00761">
    <property type="entry name" value="Glyco_tranf_GTA_type"/>
    <property type="match status" value="1"/>
</dbReference>
<dbReference type="RefSeq" id="WP_069669370.1">
    <property type="nucleotide sequence ID" value="NZ_CP053543.1"/>
</dbReference>
<dbReference type="EMBL" id="JAPFIT010000010">
    <property type="protein sequence ID" value="MDC5738930.1"/>
    <property type="molecule type" value="Genomic_DNA"/>
</dbReference>
<dbReference type="Proteomes" id="UP000501443">
    <property type="component" value="Chromosome 2"/>
</dbReference>
<dbReference type="Proteomes" id="UP001150001">
    <property type="component" value="Unassembled WGS sequence"/>
</dbReference>
<proteinExistence type="predicted"/>
<evidence type="ECO:0000313" key="6">
    <source>
        <dbReference type="Proteomes" id="UP001150001"/>
    </source>
</evidence>
<reference evidence="3 5" key="2">
    <citation type="submission" date="2020-05" db="EMBL/GenBank/DDBJ databases">
        <title>First description outside Europe of the emergent pathogen for shellfish aquaculture Vibrio europaeus.</title>
        <authorList>
            <person name="Dubert J."/>
            <person name="Rojas R."/>
        </authorList>
    </citation>
    <scope>NUCLEOTIDE SEQUENCE [LARGE SCALE GENOMIC DNA]</scope>
    <source>
        <strain evidence="3 5">NPI-1</strain>
    </source>
</reference>
<name>A0A178J8U9_9VIBR</name>
<dbReference type="EMBL" id="LUAX01000007">
    <property type="protein sequence ID" value="OAM98225.1"/>
    <property type="molecule type" value="Genomic_DNA"/>
</dbReference>
<organism evidence="2 4">
    <name type="scientific">Vibrio europaeus</name>
    <dbReference type="NCBI Taxonomy" id="300876"/>
    <lineage>
        <taxon>Bacteria</taxon>
        <taxon>Pseudomonadati</taxon>
        <taxon>Pseudomonadota</taxon>
        <taxon>Gammaproteobacteria</taxon>
        <taxon>Vibrionales</taxon>
        <taxon>Vibrionaceae</taxon>
        <taxon>Vibrio</taxon>
        <taxon>Vibrio oreintalis group</taxon>
    </lineage>
</organism>
<evidence type="ECO:0000313" key="1">
    <source>
        <dbReference type="EMBL" id="MDC5738930.1"/>
    </source>
</evidence>
<sequence length="265" mass="31070">MNILLMTTCICNEENTSDLKRLISSLNKVNDINIKHLVLLQDYQDDKKFEADITNENYDLRFLEIEGIISLSKARNMLITEANDKRLFECSDFVSFPDDDCWYPEGFWNNFKKIEREQKFGLFYTDFSSKPVAIDRPVNQHNTANLVRYASSNTSFYRADVFIKIGLFDENFGVGAKNNGGEDLDYVIRAMLLTEDIYFLNSPVIGHRDPLPQFRYKYYRGSFGVLSKHKAKTFTLFYQYLRKFLIGLVFLSSKKIRFSEFKTIR</sequence>
<evidence type="ECO:0000313" key="3">
    <source>
        <dbReference type="EMBL" id="QJY39210.1"/>
    </source>
</evidence>
<protein>
    <submittedName>
        <fullName evidence="1">Glycosyltransferase family 2 protein</fullName>
    </submittedName>
</protein>
<gene>
    <name evidence="2" type="ORF">AZ468_22170</name>
    <name evidence="3" type="ORF">HOO69_21995</name>
    <name evidence="1" type="ORF">OPW20_02565</name>
</gene>